<evidence type="ECO:0000313" key="11">
    <source>
        <dbReference type="Proteomes" id="UP001152523"/>
    </source>
</evidence>
<evidence type="ECO:0000256" key="7">
    <source>
        <dbReference type="PROSITE-ProRule" id="PRU00325"/>
    </source>
</evidence>
<organism evidence="10 11">
    <name type="scientific">Cuscuta epithymum</name>
    <dbReference type="NCBI Taxonomy" id="186058"/>
    <lineage>
        <taxon>Eukaryota</taxon>
        <taxon>Viridiplantae</taxon>
        <taxon>Streptophyta</taxon>
        <taxon>Embryophyta</taxon>
        <taxon>Tracheophyta</taxon>
        <taxon>Spermatophyta</taxon>
        <taxon>Magnoliopsida</taxon>
        <taxon>eudicotyledons</taxon>
        <taxon>Gunneridae</taxon>
        <taxon>Pentapetalae</taxon>
        <taxon>asterids</taxon>
        <taxon>lamiids</taxon>
        <taxon>Solanales</taxon>
        <taxon>Convolvulaceae</taxon>
        <taxon>Cuscuteae</taxon>
        <taxon>Cuscuta</taxon>
        <taxon>Cuscuta subgen. Cuscuta</taxon>
    </lineage>
</organism>
<evidence type="ECO:0000259" key="9">
    <source>
        <dbReference type="PROSITE" id="PS50966"/>
    </source>
</evidence>
<evidence type="ECO:0000256" key="5">
    <source>
        <dbReference type="ARBA" id="ARBA00023125"/>
    </source>
</evidence>
<dbReference type="EMBL" id="CAMAPF010000969">
    <property type="protein sequence ID" value="CAH9132446.1"/>
    <property type="molecule type" value="Genomic_DNA"/>
</dbReference>
<dbReference type="InterPro" id="IPR006564">
    <property type="entry name" value="Znf_PMZ"/>
</dbReference>
<feature type="region of interest" description="Disordered" evidence="8">
    <location>
        <begin position="164"/>
        <end position="294"/>
    </location>
</feature>
<evidence type="ECO:0000256" key="8">
    <source>
        <dbReference type="SAM" id="MobiDB-lite"/>
    </source>
</evidence>
<dbReference type="Proteomes" id="UP001152523">
    <property type="component" value="Unassembled WGS sequence"/>
</dbReference>
<dbReference type="Pfam" id="PF10551">
    <property type="entry name" value="MULE"/>
    <property type="match status" value="1"/>
</dbReference>
<dbReference type="PROSITE" id="PS50966">
    <property type="entry name" value="ZF_SWIM"/>
    <property type="match status" value="1"/>
</dbReference>
<dbReference type="Pfam" id="PF03108">
    <property type="entry name" value="DBD_Tnp_Mut"/>
    <property type="match status" value="1"/>
</dbReference>
<accession>A0AAV0FA83</accession>
<protein>
    <recommendedName>
        <fullName evidence="9">SWIM-type domain-containing protein</fullName>
    </recommendedName>
</protein>
<evidence type="ECO:0000256" key="6">
    <source>
        <dbReference type="ARBA" id="ARBA00023172"/>
    </source>
</evidence>
<name>A0AAV0FA83_9ASTE</name>
<keyword evidence="5" id="KW-0238">DNA-binding</keyword>
<keyword evidence="1" id="KW-0815">Transposition</keyword>
<dbReference type="InterPro" id="IPR007527">
    <property type="entry name" value="Znf_SWIM"/>
</dbReference>
<dbReference type="InterPro" id="IPR018289">
    <property type="entry name" value="MULE_transposase_dom"/>
</dbReference>
<dbReference type="GO" id="GO:0004803">
    <property type="term" value="F:transposase activity"/>
    <property type="evidence" value="ECO:0007669"/>
    <property type="project" value="InterPro"/>
</dbReference>
<dbReference type="Pfam" id="PF04434">
    <property type="entry name" value="SWIM"/>
    <property type="match status" value="1"/>
</dbReference>
<keyword evidence="2" id="KW-0479">Metal-binding</keyword>
<sequence>MYSMFDKVELIIHHGGNFKCVPESMYVGGQVDVLSIDPDLICYPHLMKCLKTGSYGNIKALYYKKPSQCMKSLRELFDDKSTLDLIRLATSCGKCDIFVEHGLDEVELVELLPAPEAFEPNISVEQQPDMPDKEMEVDTDVNVEGQVPNEAAGMEVPERGEASLHNDGQVEDDDSHDETDEVEERGGEYDGTTNKEGEDTDYSWKPEEADTDDSWMEDASETDDSEHEETENEELFDNEVASDHTATQMGGTRAEESENEEVSTEYDSSNPNSYMTEEEDDDGTSKRASKRYGSFNPESEVPKFEVGMYFEDGKQFKKAVIKYVVFEKRDLYFKKNEPGRVRVKCGKKCPFSLTGSWVERLQCFQVKVFKEGHNCNLRYRLRIVCTKWVADMYSDKVAENPSIGAVELKRLIKAEYKLNVSESMASRALKCIEEKNETAFKEQFKKIRNYAEECLQSIPNSTIIISTVRVVPDAPSVFQRIYVCFGPVKKGFLEGCRKVIGVDGCFLKGQMKGEILSAVGRDANNQMYPIAWAVVEIENTYSWTWFLDLLYKDLDVTAPDEWTFISDQQKGLANALSRVFPNAEHRNCARHIHANWSKTHRGMNLKKLFWLCAKSTCERQLEANLAELDKVNVQAGKDLRKYPFKLWCKAFFRDEVKCDTVENNLLEAFNSTLLKCRSKPLIPMLEDIRVATMKRIAKKRKYVLKWPGPFGPVIMKKLNANIVASEGWNVDFNGDDGYEIKKGRAQFKVSLQKKSCSCRRWDLCGIPCAHVICAIYDKGEEAESYVDWCYSKEVYKKTYSYTLHPINGELLWPRTQFEEILPPLPKKMSGRPKKK</sequence>
<feature type="compositionally biased region" description="Polar residues" evidence="8">
    <location>
        <begin position="266"/>
        <end position="275"/>
    </location>
</feature>
<dbReference type="GO" id="GO:0008270">
    <property type="term" value="F:zinc ion binding"/>
    <property type="evidence" value="ECO:0007669"/>
    <property type="project" value="UniProtKB-KW"/>
</dbReference>
<evidence type="ECO:0000256" key="2">
    <source>
        <dbReference type="ARBA" id="ARBA00022723"/>
    </source>
</evidence>
<dbReference type="PROSITE" id="PS01007">
    <property type="entry name" value="TRANSPOSASE_MUTATOR"/>
    <property type="match status" value="1"/>
</dbReference>
<dbReference type="PANTHER" id="PTHR31973">
    <property type="entry name" value="POLYPROTEIN, PUTATIVE-RELATED"/>
    <property type="match status" value="1"/>
</dbReference>
<evidence type="ECO:0000256" key="1">
    <source>
        <dbReference type="ARBA" id="ARBA00022578"/>
    </source>
</evidence>
<comment type="caution">
    <text evidence="10">The sequence shown here is derived from an EMBL/GenBank/DDBJ whole genome shotgun (WGS) entry which is preliminary data.</text>
</comment>
<dbReference type="GO" id="GO:0006313">
    <property type="term" value="P:DNA transposition"/>
    <property type="evidence" value="ECO:0007669"/>
    <property type="project" value="InterPro"/>
</dbReference>
<dbReference type="AlphaFoldDB" id="A0AAV0FA83"/>
<gene>
    <name evidence="10" type="ORF">CEPIT_LOCUS32184</name>
</gene>
<evidence type="ECO:0000313" key="10">
    <source>
        <dbReference type="EMBL" id="CAH9132446.1"/>
    </source>
</evidence>
<keyword evidence="6" id="KW-0233">DNA recombination</keyword>
<dbReference type="Pfam" id="PF26130">
    <property type="entry name" value="PB1-like"/>
    <property type="match status" value="1"/>
</dbReference>
<dbReference type="InterPro" id="IPR058594">
    <property type="entry name" value="PB1-like_dom_pln"/>
</dbReference>
<feature type="domain" description="SWIM-type" evidence="9">
    <location>
        <begin position="747"/>
        <end position="779"/>
    </location>
</feature>
<feature type="compositionally biased region" description="Acidic residues" evidence="8">
    <location>
        <begin position="169"/>
        <end position="183"/>
    </location>
</feature>
<dbReference type="SMART" id="SM00575">
    <property type="entry name" value="ZnF_PMZ"/>
    <property type="match status" value="1"/>
</dbReference>
<dbReference type="PANTHER" id="PTHR31973:SF187">
    <property type="entry name" value="MUTATOR TRANSPOSASE MUDRA PROTEIN"/>
    <property type="match status" value="1"/>
</dbReference>
<evidence type="ECO:0000256" key="4">
    <source>
        <dbReference type="ARBA" id="ARBA00022833"/>
    </source>
</evidence>
<dbReference type="InterPro" id="IPR001207">
    <property type="entry name" value="Transposase_mutator"/>
</dbReference>
<evidence type="ECO:0000256" key="3">
    <source>
        <dbReference type="ARBA" id="ARBA00022771"/>
    </source>
</evidence>
<feature type="compositionally biased region" description="Basic and acidic residues" evidence="8">
    <location>
        <begin position="184"/>
        <end position="208"/>
    </location>
</feature>
<feature type="compositionally biased region" description="Acidic residues" evidence="8">
    <location>
        <begin position="209"/>
        <end position="237"/>
    </location>
</feature>
<dbReference type="InterPro" id="IPR004332">
    <property type="entry name" value="Transposase_MuDR"/>
</dbReference>
<proteinExistence type="predicted"/>
<keyword evidence="3 7" id="KW-0863">Zinc-finger</keyword>
<dbReference type="GO" id="GO:0003677">
    <property type="term" value="F:DNA binding"/>
    <property type="evidence" value="ECO:0007669"/>
    <property type="project" value="UniProtKB-KW"/>
</dbReference>
<reference evidence="10" key="1">
    <citation type="submission" date="2022-07" db="EMBL/GenBank/DDBJ databases">
        <authorList>
            <person name="Macas J."/>
            <person name="Novak P."/>
            <person name="Neumann P."/>
        </authorList>
    </citation>
    <scope>NUCLEOTIDE SEQUENCE</scope>
</reference>
<keyword evidence="11" id="KW-1185">Reference proteome</keyword>
<keyword evidence="4" id="KW-0862">Zinc</keyword>